<protein>
    <recommendedName>
        <fullName evidence="5">Haemolysin XhlA</fullName>
    </recommendedName>
</protein>
<evidence type="ECO:0008006" key="5">
    <source>
        <dbReference type="Google" id="ProtNLM"/>
    </source>
</evidence>
<evidence type="ECO:0000313" key="4">
    <source>
        <dbReference type="Proteomes" id="UP000198329"/>
    </source>
</evidence>
<dbReference type="KEGG" id="png:PNIG_a1505"/>
<dbReference type="AlphaFoldDB" id="A0AAC9UFS4"/>
<sequence length="100" mass="11019">MSKSNIVDIDFMGDNKNSKKSGNGGGGDMETRIAKLESDVDYIKRDISEIKGELKVHSGEFKSLRTEIFELKLSLSSFKVWVLVSIFSSAGLVVAAIKYL</sequence>
<organism evidence="3 4">
    <name type="scientific">Pseudoalteromonas nigrifaciens</name>
    <dbReference type="NCBI Taxonomy" id="28109"/>
    <lineage>
        <taxon>Bacteria</taxon>
        <taxon>Pseudomonadati</taxon>
        <taxon>Pseudomonadota</taxon>
        <taxon>Gammaproteobacteria</taxon>
        <taxon>Alteromonadales</taxon>
        <taxon>Pseudoalteromonadaceae</taxon>
        <taxon>Pseudoalteromonas</taxon>
    </lineage>
</organism>
<name>A0AAC9UFS4_9GAMM</name>
<feature type="region of interest" description="Disordered" evidence="1">
    <location>
        <begin position="1"/>
        <end position="30"/>
    </location>
</feature>
<keyword evidence="2" id="KW-0472">Membrane</keyword>
<keyword evidence="2" id="KW-0812">Transmembrane</keyword>
<dbReference type="Proteomes" id="UP000198329">
    <property type="component" value="Chromosome I"/>
</dbReference>
<accession>A0AAC9UFS4</accession>
<evidence type="ECO:0000256" key="2">
    <source>
        <dbReference type="SAM" id="Phobius"/>
    </source>
</evidence>
<dbReference type="EMBL" id="CP011036">
    <property type="protein sequence ID" value="ASM53655.1"/>
    <property type="molecule type" value="Genomic_DNA"/>
</dbReference>
<dbReference type="RefSeq" id="WP_174819128.1">
    <property type="nucleotide sequence ID" value="NZ_BJXZ01000002.1"/>
</dbReference>
<gene>
    <name evidence="3" type="ORF">PNIG_a1505</name>
</gene>
<feature type="transmembrane region" description="Helical" evidence="2">
    <location>
        <begin position="80"/>
        <end position="99"/>
    </location>
</feature>
<keyword evidence="2" id="KW-1133">Transmembrane helix</keyword>
<proteinExistence type="predicted"/>
<evidence type="ECO:0000313" key="3">
    <source>
        <dbReference type="EMBL" id="ASM53655.1"/>
    </source>
</evidence>
<reference evidence="3 4" key="1">
    <citation type="submission" date="2015-03" db="EMBL/GenBank/DDBJ databases">
        <authorList>
            <person name="Xie B.-B."/>
            <person name="Rong J.-C."/>
            <person name="Qin Q.-L."/>
            <person name="Zhang Y.-Z."/>
        </authorList>
    </citation>
    <scope>NUCLEOTIDE SEQUENCE [LARGE SCALE GENOMIC DNA]</scope>
    <source>
        <strain evidence="3 4">KMM 661</strain>
    </source>
</reference>
<dbReference type="GeneID" id="300943958"/>
<keyword evidence="4" id="KW-1185">Reference proteome</keyword>
<evidence type="ECO:0000256" key="1">
    <source>
        <dbReference type="SAM" id="MobiDB-lite"/>
    </source>
</evidence>